<protein>
    <recommendedName>
        <fullName evidence="2">Ribosomal silencing factor RsfS</fullName>
    </recommendedName>
</protein>
<dbReference type="NCBIfam" id="TIGR00090">
    <property type="entry name" value="rsfS_iojap_ybeB"/>
    <property type="match status" value="1"/>
</dbReference>
<dbReference type="GO" id="GO:0005737">
    <property type="term" value="C:cytoplasm"/>
    <property type="evidence" value="ECO:0007669"/>
    <property type="project" value="UniProtKB-SubCell"/>
</dbReference>
<gene>
    <name evidence="2" type="primary">rsfS</name>
    <name evidence="3" type="ORF">BARRO_80093</name>
    <name evidence="4" type="ORF">O99_00614</name>
</gene>
<dbReference type="InterPro" id="IPR004394">
    <property type="entry name" value="Iojap/RsfS/C7orf30"/>
</dbReference>
<dbReference type="EMBL" id="AHPK01000005">
    <property type="protein sequence ID" value="KEC56297.1"/>
    <property type="molecule type" value="Genomic_DNA"/>
</dbReference>
<evidence type="ECO:0000313" key="3">
    <source>
        <dbReference type="EMBL" id="CBI78229.1"/>
    </source>
</evidence>
<evidence type="ECO:0000313" key="4">
    <source>
        <dbReference type="EMBL" id="KEC56297.1"/>
    </source>
</evidence>
<keyword evidence="2" id="KW-0963">Cytoplasm</keyword>
<accession>E6YMZ1</accession>
<dbReference type="GO" id="GO:0017148">
    <property type="term" value="P:negative regulation of translation"/>
    <property type="evidence" value="ECO:0007669"/>
    <property type="project" value="UniProtKB-UniRule"/>
</dbReference>
<keyword evidence="2" id="KW-0810">Translation regulation</keyword>
<keyword evidence="5" id="KW-1185">Reference proteome</keyword>
<organism evidence="3">
    <name type="scientific">Bartonella rochalimae ATCC BAA-1498</name>
    <dbReference type="NCBI Taxonomy" id="685782"/>
    <lineage>
        <taxon>Bacteria</taxon>
        <taxon>Pseudomonadati</taxon>
        <taxon>Pseudomonadota</taxon>
        <taxon>Alphaproteobacteria</taxon>
        <taxon>Hyphomicrobiales</taxon>
        <taxon>Bartonellaceae</taxon>
        <taxon>Bartonella</taxon>
    </lineage>
</organism>
<evidence type="ECO:0000256" key="1">
    <source>
        <dbReference type="ARBA" id="ARBA00010574"/>
    </source>
</evidence>
<dbReference type="AlphaFoldDB" id="E6YMZ1"/>
<keyword evidence="2" id="KW-0678">Repressor</keyword>
<dbReference type="PATRIC" id="fig|685782.3.peg.633"/>
<proteinExistence type="inferred from homology"/>
<sequence length="120" mass="13297">MSVTNGLKIILSSLEDIKAEDIISIDLRGRFSLADYMVIASGCSQRHVLAITDRLLSVWKGSGYGNARVEGMAGGDWVLIDASDIIIHLFRPEIRTFYNLEKIWLDSGLENIESILVGDN</sequence>
<dbReference type="GO" id="GO:0042256">
    <property type="term" value="P:cytosolic ribosome assembly"/>
    <property type="evidence" value="ECO:0007669"/>
    <property type="project" value="UniProtKB-UniRule"/>
</dbReference>
<evidence type="ECO:0000256" key="2">
    <source>
        <dbReference type="HAMAP-Rule" id="MF_01477"/>
    </source>
</evidence>
<evidence type="ECO:0000313" key="5">
    <source>
        <dbReference type="Proteomes" id="UP000027336"/>
    </source>
</evidence>
<comment type="subcellular location">
    <subcellularLocation>
        <location evidence="2">Cytoplasm</location>
    </subcellularLocation>
</comment>
<dbReference type="HOGENOM" id="CLU_092688_6_0_5"/>
<reference evidence="3" key="1">
    <citation type="journal article" date="2011" name="PLoS Genet.">
        <title>Parallel evolution of a type IV secretion system in radiating lineages of the host-restricted bacterial pathogen Bartonella.</title>
        <authorList>
            <person name="Engel P."/>
            <person name="Salzburger W."/>
            <person name="Liesch M."/>
            <person name="Chang C.C."/>
            <person name="Maruyama S."/>
            <person name="Lanz C."/>
            <person name="Calteau A."/>
            <person name="Lajus A."/>
            <person name="Medigue C."/>
            <person name="Schuster S.C."/>
            <person name="Dehio C."/>
        </authorList>
    </citation>
    <scope>NUCLEOTIDE SEQUENCE</scope>
    <source>
        <strain evidence="3">ATCC BAA-1498</strain>
    </source>
</reference>
<dbReference type="PANTHER" id="PTHR21043">
    <property type="entry name" value="IOJAP SUPERFAMILY ORTHOLOG"/>
    <property type="match status" value="1"/>
</dbReference>
<comment type="similarity">
    <text evidence="1 2">Belongs to the Iojap/RsfS family.</text>
</comment>
<comment type="subunit">
    <text evidence="2">Interacts with ribosomal protein uL14 (rplN).</text>
</comment>
<dbReference type="InterPro" id="IPR043519">
    <property type="entry name" value="NT_sf"/>
</dbReference>
<dbReference type="SUPFAM" id="SSF81301">
    <property type="entry name" value="Nucleotidyltransferase"/>
    <property type="match status" value="1"/>
</dbReference>
<dbReference type="EMBL" id="FN645462">
    <property type="protein sequence ID" value="CBI78229.1"/>
    <property type="molecule type" value="Genomic_DNA"/>
</dbReference>
<name>E6YMZ1_9HYPH</name>
<dbReference type="eggNOG" id="COG0799">
    <property type="taxonomic scope" value="Bacteria"/>
</dbReference>
<dbReference type="Gene3D" id="3.30.460.10">
    <property type="entry name" value="Beta Polymerase, domain 2"/>
    <property type="match status" value="1"/>
</dbReference>
<dbReference type="GO" id="GO:0043023">
    <property type="term" value="F:ribosomal large subunit binding"/>
    <property type="evidence" value="ECO:0007669"/>
    <property type="project" value="TreeGrafter"/>
</dbReference>
<dbReference type="Proteomes" id="UP000027336">
    <property type="component" value="Unassembled WGS sequence"/>
</dbReference>
<reference evidence="4 5" key="2">
    <citation type="submission" date="2012-04" db="EMBL/GenBank/DDBJ databases">
        <title>The Genome Sequence of Bartonella rochalimae BMGH.</title>
        <authorList>
            <consortium name="The Broad Institute Genome Sequencing Platform"/>
            <consortium name="The Broad Institute Genome Sequencing Center for Infectious Disease"/>
            <person name="Feldgarden M."/>
            <person name="Kirby J."/>
            <person name="Kosoy M."/>
            <person name="Birtles R."/>
            <person name="Probert W.S."/>
            <person name="Chiaraviglio L."/>
            <person name="Walker B."/>
            <person name="Young S.K."/>
            <person name="Zeng Q."/>
            <person name="Gargeya S."/>
            <person name="Fitzgerald M."/>
            <person name="Haas B."/>
            <person name="Abouelleil A."/>
            <person name="Alvarado L."/>
            <person name="Arachchi H.M."/>
            <person name="Berlin A.M."/>
            <person name="Chapman S.B."/>
            <person name="Goldberg J."/>
            <person name="Griggs A."/>
            <person name="Gujja S."/>
            <person name="Hansen M."/>
            <person name="Howarth C."/>
            <person name="Imamovic A."/>
            <person name="Larimer J."/>
            <person name="McCowen C."/>
            <person name="Montmayeur A."/>
            <person name="Murphy C."/>
            <person name="Neiman D."/>
            <person name="Pearson M."/>
            <person name="Priest M."/>
            <person name="Roberts A."/>
            <person name="Saif S."/>
            <person name="Shea T."/>
            <person name="Sisk P."/>
            <person name="Sykes S."/>
            <person name="Wortman J."/>
            <person name="Nusbaum C."/>
            <person name="Birren B."/>
        </authorList>
    </citation>
    <scope>NUCLEOTIDE SEQUENCE [LARGE SCALE GENOMIC DNA]</scope>
    <source>
        <strain evidence="4 5">ATCC BAA-1498</strain>
    </source>
</reference>
<dbReference type="GO" id="GO:0090071">
    <property type="term" value="P:negative regulation of ribosome biogenesis"/>
    <property type="evidence" value="ECO:0007669"/>
    <property type="project" value="UniProtKB-UniRule"/>
</dbReference>
<dbReference type="HAMAP" id="MF_01477">
    <property type="entry name" value="Iojap_RsfS"/>
    <property type="match status" value="1"/>
</dbReference>
<comment type="function">
    <text evidence="2">Functions as a ribosomal silencing factor. Interacts with ribosomal protein uL14 (rplN), blocking formation of intersubunit bridge B8. Prevents association of the 30S and 50S ribosomal subunits and the formation of functional ribosomes, thus repressing translation.</text>
</comment>
<dbReference type="PANTHER" id="PTHR21043:SF0">
    <property type="entry name" value="MITOCHONDRIAL ASSEMBLY OF RIBOSOMAL LARGE SUBUNIT PROTEIN 1"/>
    <property type="match status" value="1"/>
</dbReference>
<dbReference type="Pfam" id="PF02410">
    <property type="entry name" value="RsfS"/>
    <property type="match status" value="1"/>
</dbReference>